<name>A0AA89BVE3_PINIB</name>
<keyword evidence="2 5" id="KW-0812">Transmembrane</keyword>
<dbReference type="SUPFAM" id="SSF103473">
    <property type="entry name" value="MFS general substrate transporter"/>
    <property type="match status" value="1"/>
</dbReference>
<dbReference type="GO" id="GO:0022857">
    <property type="term" value="F:transmembrane transporter activity"/>
    <property type="evidence" value="ECO:0007669"/>
    <property type="project" value="InterPro"/>
</dbReference>
<feature type="transmembrane region" description="Helical" evidence="5">
    <location>
        <begin position="167"/>
        <end position="188"/>
    </location>
</feature>
<keyword evidence="4 5" id="KW-0472">Membrane</keyword>
<accession>A0AA89BVE3</accession>
<feature type="transmembrane region" description="Helical" evidence="5">
    <location>
        <begin position="44"/>
        <end position="64"/>
    </location>
</feature>
<keyword evidence="7" id="KW-1185">Reference proteome</keyword>
<comment type="caution">
    <text evidence="6">The sequence shown here is derived from an EMBL/GenBank/DDBJ whole genome shotgun (WGS) entry which is preliminary data.</text>
</comment>
<comment type="subcellular location">
    <subcellularLocation>
        <location evidence="1">Membrane</location>
        <topology evidence="1">Multi-pass membrane protein</topology>
    </subcellularLocation>
</comment>
<dbReference type="InterPro" id="IPR036259">
    <property type="entry name" value="MFS_trans_sf"/>
</dbReference>
<protein>
    <recommendedName>
        <fullName evidence="8">Major facilitator superfamily (MFS) profile domain-containing protein</fullName>
    </recommendedName>
</protein>
<gene>
    <name evidence="6" type="ORF">FSP39_011016</name>
</gene>
<dbReference type="Proteomes" id="UP001186944">
    <property type="component" value="Unassembled WGS sequence"/>
</dbReference>
<dbReference type="PANTHER" id="PTHR24064">
    <property type="entry name" value="SOLUTE CARRIER FAMILY 22 MEMBER"/>
    <property type="match status" value="1"/>
</dbReference>
<feature type="transmembrane region" description="Helical" evidence="5">
    <location>
        <begin position="108"/>
        <end position="126"/>
    </location>
</feature>
<feature type="transmembrane region" description="Helical" evidence="5">
    <location>
        <begin position="200"/>
        <end position="217"/>
    </location>
</feature>
<feature type="transmembrane region" description="Helical" evidence="5">
    <location>
        <begin position="132"/>
        <end position="155"/>
    </location>
</feature>
<organism evidence="6 7">
    <name type="scientific">Pinctada imbricata</name>
    <name type="common">Atlantic pearl-oyster</name>
    <name type="synonym">Pinctada martensii</name>
    <dbReference type="NCBI Taxonomy" id="66713"/>
    <lineage>
        <taxon>Eukaryota</taxon>
        <taxon>Metazoa</taxon>
        <taxon>Spiralia</taxon>
        <taxon>Lophotrochozoa</taxon>
        <taxon>Mollusca</taxon>
        <taxon>Bivalvia</taxon>
        <taxon>Autobranchia</taxon>
        <taxon>Pteriomorphia</taxon>
        <taxon>Pterioida</taxon>
        <taxon>Pterioidea</taxon>
        <taxon>Pteriidae</taxon>
        <taxon>Pinctada</taxon>
    </lineage>
</organism>
<feature type="transmembrane region" description="Helical" evidence="5">
    <location>
        <begin position="76"/>
        <end position="96"/>
    </location>
</feature>
<proteinExistence type="predicted"/>
<sequence>MVGPSKRQIIGVLVLLAFCLGEFILVLLAYLIRDWRWLQLTLAMPMGIAAIYWWFVISFIYYGIQLNLGQFGSDIYVTFLINALAETIGYSIVLFINKTGRRPMHLMTMFSLSIVCIASVFVTLYVDKSLSWITVTLAMVGKLLVSLAFGVVYTYTGELFPTVVRGCVIGISSFGARLGSLITPYLYYLADGKMKNGLPFILYTITVLIAASASCYLPETANKKLMENINDTENKQQGR</sequence>
<dbReference type="AlphaFoldDB" id="A0AA89BVE3"/>
<dbReference type="GO" id="GO:0016020">
    <property type="term" value="C:membrane"/>
    <property type="evidence" value="ECO:0007669"/>
    <property type="project" value="UniProtKB-SubCell"/>
</dbReference>
<dbReference type="Pfam" id="PF00083">
    <property type="entry name" value="Sugar_tr"/>
    <property type="match status" value="1"/>
</dbReference>
<reference evidence="6" key="1">
    <citation type="submission" date="2019-08" db="EMBL/GenBank/DDBJ databases">
        <title>The improved chromosome-level genome for the pearl oyster Pinctada fucata martensii using PacBio sequencing and Hi-C.</title>
        <authorList>
            <person name="Zheng Z."/>
        </authorList>
    </citation>
    <scope>NUCLEOTIDE SEQUENCE</scope>
    <source>
        <strain evidence="6">ZZ-2019</strain>
        <tissue evidence="6">Adductor muscle</tissue>
    </source>
</reference>
<evidence type="ECO:0000256" key="3">
    <source>
        <dbReference type="ARBA" id="ARBA00022989"/>
    </source>
</evidence>
<evidence type="ECO:0000256" key="4">
    <source>
        <dbReference type="ARBA" id="ARBA00023136"/>
    </source>
</evidence>
<dbReference type="Gene3D" id="1.20.1250.20">
    <property type="entry name" value="MFS general substrate transporter like domains"/>
    <property type="match status" value="1"/>
</dbReference>
<evidence type="ECO:0000313" key="7">
    <source>
        <dbReference type="Proteomes" id="UP001186944"/>
    </source>
</evidence>
<evidence type="ECO:0000313" key="6">
    <source>
        <dbReference type="EMBL" id="KAK3097573.1"/>
    </source>
</evidence>
<evidence type="ECO:0000256" key="2">
    <source>
        <dbReference type="ARBA" id="ARBA00022692"/>
    </source>
</evidence>
<dbReference type="InterPro" id="IPR005828">
    <property type="entry name" value="MFS_sugar_transport-like"/>
</dbReference>
<evidence type="ECO:0008006" key="8">
    <source>
        <dbReference type="Google" id="ProtNLM"/>
    </source>
</evidence>
<dbReference type="EMBL" id="VSWD01000007">
    <property type="protein sequence ID" value="KAK3097573.1"/>
    <property type="molecule type" value="Genomic_DNA"/>
</dbReference>
<evidence type="ECO:0000256" key="5">
    <source>
        <dbReference type="SAM" id="Phobius"/>
    </source>
</evidence>
<feature type="transmembrane region" description="Helical" evidence="5">
    <location>
        <begin position="12"/>
        <end position="32"/>
    </location>
</feature>
<keyword evidence="3 5" id="KW-1133">Transmembrane helix</keyword>
<evidence type="ECO:0000256" key="1">
    <source>
        <dbReference type="ARBA" id="ARBA00004141"/>
    </source>
</evidence>